<dbReference type="Gene3D" id="1.10.238.10">
    <property type="entry name" value="EF-hand"/>
    <property type="match status" value="1"/>
</dbReference>
<organism evidence="11 12">
    <name type="scientific">Leishmania donovani</name>
    <dbReference type="NCBI Taxonomy" id="5661"/>
    <lineage>
        <taxon>Eukaryota</taxon>
        <taxon>Discoba</taxon>
        <taxon>Euglenozoa</taxon>
        <taxon>Kinetoplastea</taxon>
        <taxon>Metakinetoplastina</taxon>
        <taxon>Trypanosomatida</taxon>
        <taxon>Trypanosomatidae</taxon>
        <taxon>Leishmaniinae</taxon>
        <taxon>Leishmania</taxon>
    </lineage>
</organism>
<dbReference type="GO" id="GO:0043014">
    <property type="term" value="F:alpha-tubulin binding"/>
    <property type="evidence" value="ECO:0007669"/>
    <property type="project" value="TreeGrafter"/>
</dbReference>
<dbReference type="FunFam" id="2.30.29.170:FF:000010">
    <property type="entry name" value="Rib72_protein-like_protein"/>
    <property type="match status" value="1"/>
</dbReference>
<keyword evidence="6" id="KW-0969">Cilium</keyword>
<name>A0A3S7XC76_LEIDO</name>
<proteinExistence type="predicted"/>
<gene>
    <name evidence="11" type="ORF">LdCL_360074800</name>
</gene>
<evidence type="ECO:0000259" key="10">
    <source>
        <dbReference type="PROSITE" id="PS51336"/>
    </source>
</evidence>
<dbReference type="VEuPathDB" id="TriTrypDB:LdBPK_366660.1"/>
<evidence type="ECO:0000313" key="12">
    <source>
        <dbReference type="Proteomes" id="UP000274082"/>
    </source>
</evidence>
<evidence type="ECO:0000256" key="1">
    <source>
        <dbReference type="ARBA" id="ARBA00004611"/>
    </source>
</evidence>
<keyword evidence="4" id="KW-0106">Calcium</keyword>
<dbReference type="GO" id="GO:0000281">
    <property type="term" value="P:mitotic cytokinesis"/>
    <property type="evidence" value="ECO:0007669"/>
    <property type="project" value="TreeGrafter"/>
</dbReference>
<evidence type="ECO:0000256" key="3">
    <source>
        <dbReference type="ARBA" id="ARBA00022737"/>
    </source>
</evidence>
<dbReference type="PROSITE" id="PS50222">
    <property type="entry name" value="EF_HAND_2"/>
    <property type="match status" value="1"/>
</dbReference>
<dbReference type="Gene3D" id="2.30.29.170">
    <property type="match status" value="3"/>
</dbReference>
<dbReference type="SUPFAM" id="SSF47473">
    <property type="entry name" value="EF-hand"/>
    <property type="match status" value="1"/>
</dbReference>
<dbReference type="PANTHER" id="PTHR12086">
    <property type="entry name" value="EF-HAND DOMAIN C-TERMINAL CONTAINING PROTEIN"/>
    <property type="match status" value="1"/>
</dbReference>
<evidence type="ECO:0000256" key="4">
    <source>
        <dbReference type="ARBA" id="ARBA00022837"/>
    </source>
</evidence>
<dbReference type="AlphaFoldDB" id="A0A3S7XC76"/>
<accession>A0A3S7XC76</accession>
<dbReference type="PROSITE" id="PS00018">
    <property type="entry name" value="EF_HAND_1"/>
    <property type="match status" value="1"/>
</dbReference>
<dbReference type="OrthoDB" id="10255210at2759"/>
<dbReference type="InterPro" id="IPR040193">
    <property type="entry name" value="EFHC1/EFHC2/EFHB"/>
</dbReference>
<dbReference type="PANTHER" id="PTHR12086:SF9">
    <property type="entry name" value="EF-HAND DOMAIN-CONTAINING PROTEIN 1"/>
    <property type="match status" value="1"/>
</dbReference>
<feature type="domain" description="DM10" evidence="10">
    <location>
        <begin position="422"/>
        <end position="517"/>
    </location>
</feature>
<dbReference type="InterPro" id="IPR011992">
    <property type="entry name" value="EF-hand-dom_pair"/>
</dbReference>
<evidence type="ECO:0000256" key="7">
    <source>
        <dbReference type="ARBA" id="ARBA00023212"/>
    </source>
</evidence>
<dbReference type="InterPro" id="IPR002048">
    <property type="entry name" value="EF_hand_dom"/>
</dbReference>
<dbReference type="Proteomes" id="UP000274082">
    <property type="component" value="Chromosome 36"/>
</dbReference>
<dbReference type="GO" id="GO:0007052">
    <property type="term" value="P:mitotic spindle organization"/>
    <property type="evidence" value="ECO:0007669"/>
    <property type="project" value="TreeGrafter"/>
</dbReference>
<feature type="domain" description="DM10" evidence="10">
    <location>
        <begin position="249"/>
        <end position="359"/>
    </location>
</feature>
<feature type="domain" description="EF-hand" evidence="9">
    <location>
        <begin position="576"/>
        <end position="611"/>
    </location>
</feature>
<dbReference type="SMART" id="SM00676">
    <property type="entry name" value="DM10"/>
    <property type="match status" value="3"/>
</dbReference>
<keyword evidence="8" id="KW-0966">Cell projection</keyword>
<reference evidence="11 12" key="1">
    <citation type="journal article" date="2018" name="Sci. Rep.">
        <title>A complete Leishmania donovani reference genome identifies novel genetic variations associated with virulence.</title>
        <authorList>
            <person name="Lypaczewski P."/>
            <person name="Hoshizaki J."/>
            <person name="Zhang W.-W."/>
            <person name="McCall L.-I."/>
            <person name="Torcivia-Rodriguez J."/>
            <person name="Simonyan V."/>
            <person name="Kaur A."/>
            <person name="Dewar K."/>
            <person name="Matlashewski G."/>
        </authorList>
    </citation>
    <scope>NUCLEOTIDE SEQUENCE [LARGE SCALE GENOMIC DNA]</scope>
    <source>
        <strain evidence="11 12">LdCL</strain>
    </source>
</reference>
<sequence>MSIREKTVYNALPKLPGFSFAELQHPATHGRRQYCTIDDEGTRTVKDAAALDGSAVAAGSAPEGCGIPVRIILQRFPSWRTLDDKVLRFFAYYTENVVGSRIETWRVRKVKLHYFLADGSLSIVETPAVANSGLQKGTMVSRFRPDGVDVFRLCIGASIKCRGLEYNLVDCDAFTRDFFEVMGMPQPEPLKYPRDEFETSAMRRPGRIDEQHIEMRRVVEMQAATRAGTHASLLTPAERAKARNFYEYDRNVLCFYAVWEKRKFRIYFYLADGSIAVLFDKAENDGRDPYPVFVRRRRIPKEARAVLLSSETLNHPQGPPPACVGAEDLRTGTTVDIFTRPFFIYDCDEHTRAYMEARGIPEPAVTTPLCEEDEITVGKRRPRLAKDARDAAGDSGKRFGASTMVFRDSAGEKDALKLTRYAQDVFRFGAEMVNPSEENEGRQFIVCYYLADDTVSVFELQVPNSGHVGGKIFARRAVENLQNPARLKVGNIIRLDGVDYLLKEMDERTKRYLEMGMPNMEESYFRTQEILGIVASYLQQQFSRISDAFRHYASSSTQGLTRENVREVLSDAGVHATDAELTNVMERADGDKDGWVSLADFTEQFMQQLFISNFKPRESQKRWGDTRNGVVVQRGPVQSAMMLAKKVNAEAQAEAALQRFLTLIEARRTLAIRSFRSASESAYDGNLGMSEFQDCVKDRLKTPMTDDEIGALLYRFYHTPGLNDWTARRLPLQEIRRILFL</sequence>
<dbReference type="FunFam" id="2.30.29.170:FF:000009">
    <property type="entry name" value="EF-hand domain (C-terminal)-containing 1"/>
    <property type="match status" value="1"/>
</dbReference>
<evidence type="ECO:0000256" key="2">
    <source>
        <dbReference type="ARBA" id="ARBA00022490"/>
    </source>
</evidence>
<evidence type="ECO:0000313" key="11">
    <source>
        <dbReference type="EMBL" id="AYU84028.1"/>
    </source>
</evidence>
<dbReference type="GO" id="GO:0072686">
    <property type="term" value="C:mitotic spindle"/>
    <property type="evidence" value="ECO:0007669"/>
    <property type="project" value="TreeGrafter"/>
</dbReference>
<dbReference type="Pfam" id="PF06565">
    <property type="entry name" value="DM10_dom"/>
    <property type="match status" value="3"/>
</dbReference>
<keyword evidence="3" id="KW-0677">Repeat</keyword>
<keyword evidence="12" id="KW-1185">Reference proteome</keyword>
<dbReference type="PROSITE" id="PS51336">
    <property type="entry name" value="DM10"/>
    <property type="match status" value="3"/>
</dbReference>
<feature type="domain" description="DM10" evidence="10">
    <location>
        <begin position="83"/>
        <end position="183"/>
    </location>
</feature>
<dbReference type="VEuPathDB" id="TriTrypDB:LdCL_360074800"/>
<dbReference type="GO" id="GO:0005930">
    <property type="term" value="C:axoneme"/>
    <property type="evidence" value="ECO:0007669"/>
    <property type="project" value="TreeGrafter"/>
</dbReference>
<keyword evidence="7" id="KW-0206">Cytoskeleton</keyword>
<dbReference type="GO" id="GO:0005509">
    <property type="term" value="F:calcium ion binding"/>
    <property type="evidence" value="ECO:0007669"/>
    <property type="project" value="InterPro"/>
</dbReference>
<evidence type="ECO:0000259" key="9">
    <source>
        <dbReference type="PROSITE" id="PS50222"/>
    </source>
</evidence>
<dbReference type="FunFam" id="2.30.29.170:FF:000007">
    <property type="entry name" value="EF-Hand domain-Containing protein 1 homolog"/>
    <property type="match status" value="1"/>
</dbReference>
<dbReference type="GO" id="GO:0060285">
    <property type="term" value="P:cilium-dependent cell motility"/>
    <property type="evidence" value="ECO:0007669"/>
    <property type="project" value="TreeGrafter"/>
</dbReference>
<dbReference type="VEuPathDB" id="TriTrypDB:LDHU3_36.8860"/>
<evidence type="ECO:0000256" key="6">
    <source>
        <dbReference type="ARBA" id="ARBA00023069"/>
    </source>
</evidence>
<protein>
    <submittedName>
        <fullName evidence="11">Rib72 protein-like protein</fullName>
    </submittedName>
</protein>
<comment type="subcellular location">
    <subcellularLocation>
        <location evidence="1">Cytoplasm</location>
        <location evidence="1">Cytoskeleton</location>
        <location evidence="1">Flagellum axoneme</location>
    </subcellularLocation>
</comment>
<keyword evidence="5" id="KW-0282">Flagellum</keyword>
<evidence type="ECO:0000256" key="5">
    <source>
        <dbReference type="ARBA" id="ARBA00022846"/>
    </source>
</evidence>
<dbReference type="InterPro" id="IPR006602">
    <property type="entry name" value="DM10_dom"/>
</dbReference>
<dbReference type="InterPro" id="IPR018247">
    <property type="entry name" value="EF_Hand_1_Ca_BS"/>
</dbReference>
<keyword evidence="2" id="KW-0963">Cytoplasm</keyword>
<evidence type="ECO:0000256" key="8">
    <source>
        <dbReference type="ARBA" id="ARBA00023273"/>
    </source>
</evidence>
<dbReference type="EMBL" id="CP029535">
    <property type="protein sequence ID" value="AYU84028.1"/>
    <property type="molecule type" value="Genomic_DNA"/>
</dbReference>